<organism evidence="12 13">
    <name type="scientific">Vreelandella azerica</name>
    <dbReference type="NCBI Taxonomy" id="2732867"/>
    <lineage>
        <taxon>Bacteria</taxon>
        <taxon>Pseudomonadati</taxon>
        <taxon>Pseudomonadota</taxon>
        <taxon>Gammaproteobacteria</taxon>
        <taxon>Oceanospirillales</taxon>
        <taxon>Halomonadaceae</taxon>
        <taxon>Vreelandella</taxon>
    </lineage>
</organism>
<dbReference type="GO" id="GO:0030428">
    <property type="term" value="C:cell septum"/>
    <property type="evidence" value="ECO:0007669"/>
    <property type="project" value="TreeGrafter"/>
</dbReference>
<evidence type="ECO:0000256" key="11">
    <source>
        <dbReference type="ARBA" id="ARBA00033158"/>
    </source>
</evidence>
<dbReference type="Gene3D" id="3.30.160.880">
    <property type="entry name" value="Cell division protein ZapA protomer, N-terminal domain"/>
    <property type="match status" value="1"/>
</dbReference>
<dbReference type="GO" id="GO:0000917">
    <property type="term" value="P:division septum assembly"/>
    <property type="evidence" value="ECO:0007669"/>
    <property type="project" value="UniProtKB-KW"/>
</dbReference>
<evidence type="ECO:0000256" key="10">
    <source>
        <dbReference type="ARBA" id="ARBA00026068"/>
    </source>
</evidence>
<comment type="subcellular location">
    <subcellularLocation>
        <location evidence="1">Cytoplasm</location>
    </subcellularLocation>
</comment>
<name>A0A7Y3TZ43_9GAMM</name>
<dbReference type="Proteomes" id="UP000588806">
    <property type="component" value="Unassembled WGS sequence"/>
</dbReference>
<dbReference type="InterPro" id="IPR007838">
    <property type="entry name" value="Cell_div_ZapA-like"/>
</dbReference>
<keyword evidence="6" id="KW-0175">Coiled coil</keyword>
<reference evidence="12 13" key="2">
    <citation type="submission" date="2020-06" db="EMBL/GenBank/DDBJ databases">
        <title>Halomonas songnenensis sp. nov., a moderately halophilic bacterium isolated from saline and alkaline soils.</title>
        <authorList>
            <person name="Jiang J."/>
            <person name="Pan Y."/>
        </authorList>
    </citation>
    <scope>NUCLEOTIDE SEQUENCE [LARGE SCALE GENOMIC DNA]</scope>
    <source>
        <strain evidence="12 13">TBZ9</strain>
    </source>
</reference>
<keyword evidence="5 12" id="KW-0132">Cell division</keyword>
<dbReference type="GO" id="GO:0005829">
    <property type="term" value="C:cytosol"/>
    <property type="evidence" value="ECO:0007669"/>
    <property type="project" value="TreeGrafter"/>
</dbReference>
<evidence type="ECO:0000256" key="2">
    <source>
        <dbReference type="ARBA" id="ARBA00010074"/>
    </source>
</evidence>
<dbReference type="AlphaFoldDB" id="A0A7Y3TZ43"/>
<evidence type="ECO:0000256" key="6">
    <source>
        <dbReference type="ARBA" id="ARBA00023054"/>
    </source>
</evidence>
<keyword evidence="4" id="KW-0963">Cytoplasm</keyword>
<accession>A0A7Y3TZ43</accession>
<comment type="subunit">
    <text evidence="10">Homodimer. Interacts with FtsZ.</text>
</comment>
<comment type="function">
    <text evidence="9">Activator of cell division through the inhibition of FtsZ GTPase activity, therefore promoting FtsZ assembly into bundles of protofilaments necessary for the formation of the division Z ring. It is recruited early at mid-cell but it is not essential for cell division.</text>
</comment>
<dbReference type="GO" id="GO:0043093">
    <property type="term" value="P:FtsZ-dependent cytokinesis"/>
    <property type="evidence" value="ECO:0007669"/>
    <property type="project" value="TreeGrafter"/>
</dbReference>
<comment type="caution">
    <text evidence="12">The sequence shown here is derived from an EMBL/GenBank/DDBJ whole genome shotgun (WGS) entry which is preliminary data.</text>
</comment>
<gene>
    <name evidence="12" type="ORF">HLB35_14905</name>
</gene>
<dbReference type="InterPro" id="IPR036192">
    <property type="entry name" value="Cell_div_ZapA-like_sf"/>
</dbReference>
<evidence type="ECO:0000256" key="3">
    <source>
        <dbReference type="ARBA" id="ARBA00015195"/>
    </source>
</evidence>
<dbReference type="GO" id="GO:0000921">
    <property type="term" value="P:septin ring assembly"/>
    <property type="evidence" value="ECO:0007669"/>
    <property type="project" value="TreeGrafter"/>
</dbReference>
<evidence type="ECO:0000256" key="4">
    <source>
        <dbReference type="ARBA" id="ARBA00022490"/>
    </source>
</evidence>
<dbReference type="PANTHER" id="PTHR34981:SF1">
    <property type="entry name" value="CELL DIVISION PROTEIN ZAPA"/>
    <property type="match status" value="1"/>
</dbReference>
<comment type="similarity">
    <text evidence="2">Belongs to the ZapA family. Type 1 subfamily.</text>
</comment>
<evidence type="ECO:0000256" key="9">
    <source>
        <dbReference type="ARBA" id="ARBA00024910"/>
    </source>
</evidence>
<evidence type="ECO:0000256" key="1">
    <source>
        <dbReference type="ARBA" id="ARBA00004496"/>
    </source>
</evidence>
<dbReference type="EMBL" id="JABFHI010000008">
    <property type="protein sequence ID" value="NOG32720.1"/>
    <property type="molecule type" value="Genomic_DNA"/>
</dbReference>
<keyword evidence="8" id="KW-0131">Cell cycle</keyword>
<keyword evidence="13" id="KW-1185">Reference proteome</keyword>
<keyword evidence="7" id="KW-0717">Septation</keyword>
<proteinExistence type="inferred from homology"/>
<dbReference type="GO" id="GO:0032153">
    <property type="term" value="C:cell division site"/>
    <property type="evidence" value="ECO:0007669"/>
    <property type="project" value="TreeGrafter"/>
</dbReference>
<dbReference type="PANTHER" id="PTHR34981">
    <property type="entry name" value="CELL DIVISION PROTEIN ZAPA"/>
    <property type="match status" value="1"/>
</dbReference>
<dbReference type="Pfam" id="PF05164">
    <property type="entry name" value="ZapA"/>
    <property type="match status" value="1"/>
</dbReference>
<dbReference type="InterPro" id="IPR042233">
    <property type="entry name" value="Cell_div_ZapA_N"/>
</dbReference>
<dbReference type="Gene3D" id="1.20.5.50">
    <property type="match status" value="1"/>
</dbReference>
<dbReference type="SUPFAM" id="SSF102829">
    <property type="entry name" value="Cell division protein ZapA-like"/>
    <property type="match status" value="1"/>
</dbReference>
<sequence length="107" mass="11942">MSDAKRPTTDITLLGRHYTIACDPGEEQKLERVARYLDRAMQGIQAQSSVLGTERVAIMAALNITNELLETKDAQRHYEADITRLSERLETALTKSREPANGTNKPS</sequence>
<dbReference type="RefSeq" id="WP_171703183.1">
    <property type="nucleotide sequence ID" value="NZ_JABFHI010000008.1"/>
</dbReference>
<reference evidence="12 13" key="1">
    <citation type="submission" date="2020-05" db="EMBL/GenBank/DDBJ databases">
        <authorList>
            <person name="Ruan W."/>
            <person name="Jeon C.O."/>
            <person name="Chun B.H."/>
        </authorList>
    </citation>
    <scope>NUCLEOTIDE SEQUENCE [LARGE SCALE GENOMIC DNA]</scope>
    <source>
        <strain evidence="12 13">TBZ9</strain>
    </source>
</reference>
<evidence type="ECO:0000313" key="13">
    <source>
        <dbReference type="Proteomes" id="UP000588806"/>
    </source>
</evidence>
<protein>
    <recommendedName>
        <fullName evidence="3">Cell division protein ZapA</fullName>
    </recommendedName>
    <alternativeName>
        <fullName evidence="11">Z ring-associated protein ZapA</fullName>
    </alternativeName>
</protein>
<evidence type="ECO:0000256" key="5">
    <source>
        <dbReference type="ARBA" id="ARBA00022618"/>
    </source>
</evidence>
<evidence type="ECO:0000256" key="7">
    <source>
        <dbReference type="ARBA" id="ARBA00023210"/>
    </source>
</evidence>
<evidence type="ECO:0000313" key="12">
    <source>
        <dbReference type="EMBL" id="NOG32720.1"/>
    </source>
</evidence>
<evidence type="ECO:0000256" key="8">
    <source>
        <dbReference type="ARBA" id="ARBA00023306"/>
    </source>
</evidence>